<comment type="caution">
    <text evidence="2">The sequence shown here is derived from an EMBL/GenBank/DDBJ whole genome shotgun (WGS) entry which is preliminary data.</text>
</comment>
<keyword evidence="3" id="KW-1185">Reference proteome</keyword>
<gene>
    <name evidence="2" type="ORF">ACFQRL_05850</name>
</gene>
<organism evidence="2 3">
    <name type="scientific">Microbacterium fluvii</name>
    <dbReference type="NCBI Taxonomy" id="415215"/>
    <lineage>
        <taxon>Bacteria</taxon>
        <taxon>Bacillati</taxon>
        <taxon>Actinomycetota</taxon>
        <taxon>Actinomycetes</taxon>
        <taxon>Micrococcales</taxon>
        <taxon>Microbacteriaceae</taxon>
        <taxon>Microbacterium</taxon>
    </lineage>
</organism>
<protein>
    <submittedName>
        <fullName evidence="2">Uncharacterized protein</fullName>
    </submittedName>
</protein>
<reference evidence="3" key="1">
    <citation type="journal article" date="2019" name="Int. J. Syst. Evol. Microbiol.">
        <title>The Global Catalogue of Microorganisms (GCM) 10K type strain sequencing project: providing services to taxonomists for standard genome sequencing and annotation.</title>
        <authorList>
            <consortium name="The Broad Institute Genomics Platform"/>
            <consortium name="The Broad Institute Genome Sequencing Center for Infectious Disease"/>
            <person name="Wu L."/>
            <person name="Ma J."/>
        </authorList>
    </citation>
    <scope>NUCLEOTIDE SEQUENCE [LARGE SCALE GENOMIC DNA]</scope>
    <source>
        <strain evidence="3">CGMCC 1.15772</strain>
    </source>
</reference>
<sequence>MDDTTTQTRSLDLARRITAPIPLESDRIALSDRLSLRLGLWLLLRSARRIDERAEHDPQHDRYAEHTRRRDNERARDTRESAQLQEQLLHLSRI</sequence>
<accession>A0ABW2HDG9</accession>
<evidence type="ECO:0000256" key="1">
    <source>
        <dbReference type="SAM" id="MobiDB-lite"/>
    </source>
</evidence>
<proteinExistence type="predicted"/>
<feature type="region of interest" description="Disordered" evidence="1">
    <location>
        <begin position="53"/>
        <end position="83"/>
    </location>
</feature>
<dbReference type="RefSeq" id="WP_262873374.1">
    <property type="nucleotide sequence ID" value="NZ_BAABKW010000002.1"/>
</dbReference>
<dbReference type="Proteomes" id="UP001596507">
    <property type="component" value="Unassembled WGS sequence"/>
</dbReference>
<name>A0ABW2HDG9_9MICO</name>
<evidence type="ECO:0000313" key="3">
    <source>
        <dbReference type="Proteomes" id="UP001596507"/>
    </source>
</evidence>
<dbReference type="EMBL" id="JBHTBE010000001">
    <property type="protein sequence ID" value="MFC7268477.1"/>
    <property type="molecule type" value="Genomic_DNA"/>
</dbReference>
<feature type="compositionally biased region" description="Basic and acidic residues" evidence="1">
    <location>
        <begin position="53"/>
        <end position="80"/>
    </location>
</feature>
<evidence type="ECO:0000313" key="2">
    <source>
        <dbReference type="EMBL" id="MFC7268477.1"/>
    </source>
</evidence>